<keyword evidence="12" id="KW-1185">Reference proteome</keyword>
<dbReference type="InterPro" id="IPR036431">
    <property type="entry name" value="ARID_dom_sf"/>
</dbReference>
<dbReference type="GeneID" id="23616409"/>
<feature type="coiled-coil region" evidence="7">
    <location>
        <begin position="1232"/>
        <end position="1271"/>
    </location>
</feature>
<dbReference type="Pfam" id="PF00439">
    <property type="entry name" value="Bromodomain"/>
    <property type="match status" value="1"/>
</dbReference>
<evidence type="ECO:0000256" key="1">
    <source>
        <dbReference type="ARBA" id="ARBA00023015"/>
    </source>
</evidence>
<dbReference type="InterPro" id="IPR045147">
    <property type="entry name" value="ARI3A/B/C"/>
</dbReference>
<evidence type="ECO:0000259" key="10">
    <source>
        <dbReference type="PROSITE" id="PS51011"/>
    </source>
</evidence>
<dbReference type="GO" id="GO:0003677">
    <property type="term" value="F:DNA binding"/>
    <property type="evidence" value="ECO:0007669"/>
    <property type="project" value="UniProtKB-KW"/>
</dbReference>
<feature type="domain" description="Bromo" evidence="9">
    <location>
        <begin position="16"/>
        <end position="86"/>
    </location>
</feature>
<evidence type="ECO:0000256" key="3">
    <source>
        <dbReference type="ARBA" id="ARBA00023125"/>
    </source>
</evidence>
<dbReference type="PANTHER" id="PTHR15348:SF0">
    <property type="entry name" value="PROTEIN DEAD RINGER"/>
    <property type="match status" value="1"/>
</dbReference>
<dbReference type="eggNOG" id="KOG2510">
    <property type="taxonomic scope" value="Eukaryota"/>
</dbReference>
<dbReference type="SMART" id="SM01014">
    <property type="entry name" value="ARID"/>
    <property type="match status" value="1"/>
</dbReference>
<keyword evidence="3" id="KW-0238">DNA-binding</keyword>
<dbReference type="OrthoDB" id="533185at2759"/>
<protein>
    <submittedName>
        <fullName evidence="11">CREB-binding protein</fullName>
    </submittedName>
</protein>
<dbReference type="GO" id="GO:0006357">
    <property type="term" value="P:regulation of transcription by RNA polymerase II"/>
    <property type="evidence" value="ECO:0007669"/>
    <property type="project" value="InterPro"/>
</dbReference>
<sequence length="1546" mass="164313">MDGLRVVAGVLESVLRDEQTSTLFGEPVDPVALGLDDYFDVVKQPADLGTILANVRASLAGTGPYSHPRQVADAVALVWSNCNLYNDRPVDKPIRDAAARSKSLLDRAWAAAGLGREPATPAPSASKGAAPENPGLEAPTATTLPLLRVDNFRIVSASDGEAYRLEQLPAAPGSDARLEGEVAGEPGSRFSCHVADWVLDHSAEAGPSLALEDGVWVLSPEAWVALGEPHPSYADVWSGTQTLVRLTLAARAELGAGTRLEDITAAVESAAAVLQAGSGLRGKRKTHGDRAGRRSVLGGRFRLGEGPSVEDELAGISDDDMPADFEASAVWEFVQTFGDVLGVPPFSLPALEAALDPGPHLPHHTVKAAPASERAEVPAAATDALQAVKREEEPQVGLATPGGAPEPNGVAGGADEEKADVEMAEAVGAGQENDGADDAMGEAEAPGGTAAPAAEETLGTEAPADDEAHFEPAQPASEAAADAPGSGTEEDQSAPQGKASEGPMVKAKRQGCRKFPKVAPQNVISNPTIRTRRQLLGPAATQSGGGSPRAPEEGLKIKLKVPGLAEGSAPHDESAPQPPMEPVATPAAPFPGQFATPGAAQAAIAAHADLLQRRYGLGLEAFARLAPVDWSSAPAALLSRDARLAVLTALVDMALASPGLQAEIAERLDALTVASGRQDDHGVAPSPSGRATADDWLEWQVRRRLGLRRALGMDTRGRRYWALGGAAGAFRVFCERVLESAAGCAGDGVARQDGAPTTPATDASSPAATTSAASSGWGWYEGAGVAALRAWLAAGGMRREAGLLATLADAPWPTDQLRPGRPASAVELSSLRADGYRGLVAPLLRGDWQCARGGVYASAEARLAGALDALLGAVPLWFRGEVLQRQHLAIGEALAGGVGPREAGIAVAETERLLALEGVLGGEWRDVWQVVWRRGLSLISDVREAAMYAAALQRHAFSPDVVPRPVFERLMAEANCHLVLPFPGDSVVILRSGALMHIDRYMEVLGIAEDSEEPKHAATVLPGIDDAMDTDNPGPSPVPYPVRDASVARVKGDWAALRARVATAGHVGRYTVRSIVYRRHLVDEADAAEGSAVRRPVAWLFLRPARFGPPAQLPRQDLVLPLAADPGLPDFLVPTEAFVEHMRVSWLPGDRFRLHPTSIKARAQRRAKSGILTQRGTVVDLVSAAPGPGADPVQRAAYDPFRSVVVLWDRAFEGEEVALSPWDLEVDPEDERRRVEEARRQQQAAARALRARGARRAGEDAEQDAEEARLRALLHQGSRAEELLRAYESKPVPGPEDTTFNEEVHGWQRAAAASPLQTLMEIAAEVLSALKPLSPDEFTTLLTNFYRGLKGKYKVPTFAHRDLDLHTVFWAVSARGGYETVTAGKQWKEICRCLDVDLTGQTSASYNMRLNYERCLLDFENYLASGKYEEDLAAGAAPVHTHLTDPSVHRFTIPGAYRERERVGQTLATLGEAAVGRRVDRYWPEEGGWWAAEITGYRAETGEHALTYARGTADESFEWADLSEFHDTELRLGEEDEGNGEDGGPA</sequence>
<dbReference type="PROSITE" id="PS51011">
    <property type="entry name" value="ARID"/>
    <property type="match status" value="1"/>
</dbReference>
<keyword evidence="5" id="KW-0539">Nucleus</keyword>
<feature type="region of interest" description="Disordered" evidence="8">
    <location>
        <begin position="752"/>
        <end position="774"/>
    </location>
</feature>
<dbReference type="InterPro" id="IPR001487">
    <property type="entry name" value="Bromodomain"/>
</dbReference>
<dbReference type="PANTHER" id="PTHR15348">
    <property type="entry name" value="AT-RICH INTERACTIVE DOMAIN-CONTAINING PROTEIN ARID DOMAIN- CONTAINING PROTEIN DEAD RINGER PROTEIN B-CELL REGULATOR OF IGH TRANSCRIPTION BRIGHT"/>
    <property type="match status" value="1"/>
</dbReference>
<dbReference type="Pfam" id="PF01388">
    <property type="entry name" value="ARID"/>
    <property type="match status" value="1"/>
</dbReference>
<accession>A0A087SEM2</accession>
<proteinExistence type="predicted"/>
<dbReference type="GO" id="GO:0005634">
    <property type="term" value="C:nucleus"/>
    <property type="evidence" value="ECO:0007669"/>
    <property type="project" value="TreeGrafter"/>
</dbReference>
<feature type="domain" description="ARID" evidence="10">
    <location>
        <begin position="1332"/>
        <end position="1424"/>
    </location>
</feature>
<feature type="region of interest" description="Disordered" evidence="8">
    <location>
        <begin position="115"/>
        <end position="141"/>
    </location>
</feature>
<keyword evidence="7" id="KW-0175">Coiled coil</keyword>
<dbReference type="SUPFAM" id="SSF47370">
    <property type="entry name" value="Bromodomain"/>
    <property type="match status" value="1"/>
</dbReference>
<feature type="region of interest" description="Disordered" evidence="8">
    <location>
        <begin position="526"/>
        <end position="553"/>
    </location>
</feature>
<dbReference type="InterPro" id="IPR036427">
    <property type="entry name" value="Bromodomain-like_sf"/>
</dbReference>
<feature type="region of interest" description="Disordered" evidence="8">
    <location>
        <begin position="391"/>
        <end position="415"/>
    </location>
</feature>
<dbReference type="RefSeq" id="XP_011397063.1">
    <property type="nucleotide sequence ID" value="XM_011398761.1"/>
</dbReference>
<evidence type="ECO:0000256" key="4">
    <source>
        <dbReference type="ARBA" id="ARBA00023163"/>
    </source>
</evidence>
<evidence type="ECO:0000259" key="9">
    <source>
        <dbReference type="PROSITE" id="PS50014"/>
    </source>
</evidence>
<dbReference type="SMART" id="SM00501">
    <property type="entry name" value="BRIGHT"/>
    <property type="match status" value="1"/>
</dbReference>
<feature type="region of interest" description="Disordered" evidence="8">
    <location>
        <begin position="431"/>
        <end position="450"/>
    </location>
</feature>
<dbReference type="InterPro" id="IPR001606">
    <property type="entry name" value="ARID_dom"/>
</dbReference>
<evidence type="ECO:0000256" key="5">
    <source>
        <dbReference type="ARBA" id="ARBA00023242"/>
    </source>
</evidence>
<evidence type="ECO:0000256" key="7">
    <source>
        <dbReference type="SAM" id="Coils"/>
    </source>
</evidence>
<gene>
    <name evidence="11" type="ORF">F751_5018</name>
</gene>
<keyword evidence="4" id="KW-0804">Transcription</keyword>
<dbReference type="eggNOG" id="KOG1474">
    <property type="taxonomic scope" value="Eukaryota"/>
</dbReference>
<feature type="compositionally biased region" description="Low complexity" evidence="8">
    <location>
        <begin position="755"/>
        <end position="774"/>
    </location>
</feature>
<name>A0A087SEM2_AUXPR</name>
<dbReference type="Proteomes" id="UP000028924">
    <property type="component" value="Unassembled WGS sequence"/>
</dbReference>
<keyword evidence="1" id="KW-0805">Transcription regulation</keyword>
<dbReference type="SMART" id="SM00297">
    <property type="entry name" value="BROMO"/>
    <property type="match status" value="1"/>
</dbReference>
<feature type="region of interest" description="Disordered" evidence="8">
    <location>
        <begin position="473"/>
        <end position="512"/>
    </location>
</feature>
<organism evidence="11 12">
    <name type="scientific">Auxenochlorella protothecoides</name>
    <name type="common">Green microalga</name>
    <name type="synonym">Chlorella protothecoides</name>
    <dbReference type="NCBI Taxonomy" id="3075"/>
    <lineage>
        <taxon>Eukaryota</taxon>
        <taxon>Viridiplantae</taxon>
        <taxon>Chlorophyta</taxon>
        <taxon>core chlorophytes</taxon>
        <taxon>Trebouxiophyceae</taxon>
        <taxon>Chlorellales</taxon>
        <taxon>Chlorellaceae</taxon>
        <taxon>Auxenochlorella</taxon>
    </lineage>
</organism>
<dbReference type="KEGG" id="apro:F751_5018"/>
<dbReference type="CDD" id="cd20404">
    <property type="entry name" value="Tudor_Agenet_AtEML-like"/>
    <property type="match status" value="1"/>
</dbReference>
<evidence type="ECO:0000256" key="6">
    <source>
        <dbReference type="PROSITE-ProRule" id="PRU00035"/>
    </source>
</evidence>
<feature type="compositionally biased region" description="Low complexity" evidence="8">
    <location>
        <begin position="473"/>
        <end position="484"/>
    </location>
</feature>
<keyword evidence="2 6" id="KW-0103">Bromodomain</keyword>
<reference evidence="11 12" key="1">
    <citation type="journal article" date="2014" name="BMC Genomics">
        <title>Oil accumulation mechanisms of the oleaginous microalga Chlorella protothecoides revealed through its genome, transcriptomes, and proteomes.</title>
        <authorList>
            <person name="Gao C."/>
            <person name="Wang Y."/>
            <person name="Shen Y."/>
            <person name="Yan D."/>
            <person name="He X."/>
            <person name="Dai J."/>
            <person name="Wu Q."/>
        </authorList>
    </citation>
    <scope>NUCLEOTIDE SEQUENCE [LARGE SCALE GENOMIC DNA]</scope>
    <source>
        <strain evidence="11 12">0710</strain>
    </source>
</reference>
<evidence type="ECO:0000313" key="11">
    <source>
        <dbReference type="EMBL" id="KFM24176.1"/>
    </source>
</evidence>
<dbReference type="Gene3D" id="1.20.920.10">
    <property type="entry name" value="Bromodomain-like"/>
    <property type="match status" value="1"/>
</dbReference>
<dbReference type="Gene3D" id="1.10.150.60">
    <property type="entry name" value="ARID DNA-binding domain"/>
    <property type="match status" value="1"/>
</dbReference>
<dbReference type="EMBL" id="KL662106">
    <property type="protein sequence ID" value="KFM24176.1"/>
    <property type="molecule type" value="Genomic_DNA"/>
</dbReference>
<evidence type="ECO:0000313" key="12">
    <source>
        <dbReference type="Proteomes" id="UP000028924"/>
    </source>
</evidence>
<evidence type="ECO:0000256" key="2">
    <source>
        <dbReference type="ARBA" id="ARBA00023117"/>
    </source>
</evidence>
<evidence type="ECO:0000256" key="8">
    <source>
        <dbReference type="SAM" id="MobiDB-lite"/>
    </source>
</evidence>
<dbReference type="CDD" id="cd16100">
    <property type="entry name" value="ARID"/>
    <property type="match status" value="1"/>
</dbReference>
<dbReference type="STRING" id="3075.A0A087SEM2"/>
<dbReference type="PROSITE" id="PS50014">
    <property type="entry name" value="BROMODOMAIN_2"/>
    <property type="match status" value="1"/>
</dbReference>
<dbReference type="SUPFAM" id="SSF46774">
    <property type="entry name" value="ARID-like"/>
    <property type="match status" value="1"/>
</dbReference>